<reference evidence="1" key="2">
    <citation type="submission" date="2025-09" db="UniProtKB">
        <authorList>
            <consortium name="EnsemblPlants"/>
        </authorList>
    </citation>
    <scope>IDENTIFICATION</scope>
</reference>
<dbReference type="EnsemblPlants" id="AVESA.00010b.r2.2CG0276380.1">
    <property type="protein sequence ID" value="AVESA.00010b.r2.2CG0276380.1.CDS"/>
    <property type="gene ID" value="AVESA.00010b.r2.2CG0276380"/>
</dbReference>
<sequence length="725" mass="78961">MSSGLPTTSVTGTAGKPATTTAAPPAPSLDPGAVLSPAELSTASRGPPPLAATTTPRPSAAALNQGIPITQIKFPPSPSQRLARVDAPIFTPAPTQPTMLQPAAPTAASTFGGFTGYGDSYARGSLTYSSPAAPARHKGAYAVVPHVQQPPRFTKLEFTTYDGTIDPLNWLNQCEQFFRGQRTLASDRTWIASYHLRGAAQTWYYSLEQDEGVMPPWERFRDLCLLRFGPPIRGSRLAELGRLPFTSSVQDFADRFQTLACHAPGVTARQRAELFVGGLPNHISVDQSLQGRGARPPPRPAPTPPARPALPTAPAAPVAPTRPFCRLTSAEQLERHRKGLCFNCDEPYASGHVCARLFYLETVNDGDVEAPTAELDDTIAPEPGATTYGPVDATAFVVSLHALAGIKTAKTMLLLVTIHGERLTALVDTGSTHNFLSGDAMHRLALQPSGAEQFSVTVANGDRLTCQGMARQVPISIGDEHFSIDCVGINLGCYDFILGIDFLSTLDPILWDFDALTLIFWREGGRRVQWAGISSTGPATPQLAMMEATLDEAHPLLADLLQQHSDIFDEPHGLPPARPCDHRIHLLPDTAPVAVRPYRYPQLQKDELERQVAVMLAQGIICISTSPFSAPVLLVRKPDDTWRFYIDYRALNALTSKDKFPIPVVNELLDELHGARFFTKLDLRFGYHQVRMHPDDIEKTAFRTHHGHFEFLVMPFGLSNALATF</sequence>
<evidence type="ECO:0000313" key="2">
    <source>
        <dbReference type="Proteomes" id="UP001732700"/>
    </source>
</evidence>
<reference evidence="1" key="1">
    <citation type="submission" date="2021-05" db="EMBL/GenBank/DDBJ databases">
        <authorList>
            <person name="Scholz U."/>
            <person name="Mascher M."/>
            <person name="Fiebig A."/>
        </authorList>
    </citation>
    <scope>NUCLEOTIDE SEQUENCE [LARGE SCALE GENOMIC DNA]</scope>
</reference>
<proteinExistence type="predicted"/>
<protein>
    <submittedName>
        <fullName evidence="1">Uncharacterized protein</fullName>
    </submittedName>
</protein>
<dbReference type="Proteomes" id="UP001732700">
    <property type="component" value="Chromosome 2C"/>
</dbReference>
<keyword evidence="2" id="KW-1185">Reference proteome</keyword>
<evidence type="ECO:0000313" key="1">
    <source>
        <dbReference type="EnsemblPlants" id="AVESA.00010b.r2.2CG0276380.1.CDS"/>
    </source>
</evidence>
<accession>A0ACD5ULC4</accession>
<name>A0ACD5ULC4_AVESA</name>
<organism evidence="1 2">
    <name type="scientific">Avena sativa</name>
    <name type="common">Oat</name>
    <dbReference type="NCBI Taxonomy" id="4498"/>
    <lineage>
        <taxon>Eukaryota</taxon>
        <taxon>Viridiplantae</taxon>
        <taxon>Streptophyta</taxon>
        <taxon>Embryophyta</taxon>
        <taxon>Tracheophyta</taxon>
        <taxon>Spermatophyta</taxon>
        <taxon>Magnoliopsida</taxon>
        <taxon>Liliopsida</taxon>
        <taxon>Poales</taxon>
        <taxon>Poaceae</taxon>
        <taxon>BOP clade</taxon>
        <taxon>Pooideae</taxon>
        <taxon>Poodae</taxon>
        <taxon>Poeae</taxon>
        <taxon>Poeae Chloroplast Group 1 (Aveneae type)</taxon>
        <taxon>Aveninae</taxon>
        <taxon>Avena</taxon>
    </lineage>
</organism>